<dbReference type="SUPFAM" id="SSF52540">
    <property type="entry name" value="P-loop containing nucleoside triphosphate hydrolases"/>
    <property type="match status" value="2"/>
</dbReference>
<gene>
    <name evidence="5" type="ordered locus">Daes_1310</name>
</gene>
<dbReference type="eggNOG" id="COG0488">
    <property type="taxonomic scope" value="Bacteria"/>
</dbReference>
<feature type="domain" description="ABC transporter" evidence="4">
    <location>
        <begin position="4"/>
        <end position="254"/>
    </location>
</feature>
<keyword evidence="1" id="KW-0547">Nucleotide-binding</keyword>
<dbReference type="SMART" id="SM00382">
    <property type="entry name" value="AAA"/>
    <property type="match status" value="2"/>
</dbReference>
<dbReference type="PANTHER" id="PTHR42855:SF2">
    <property type="entry name" value="DRUG RESISTANCE ABC TRANSPORTER,ATP-BINDING PROTEIN"/>
    <property type="match status" value="1"/>
</dbReference>
<dbReference type="InterPro" id="IPR003439">
    <property type="entry name" value="ABC_transporter-like_ATP-bd"/>
</dbReference>
<organism evidence="5 6">
    <name type="scientific">Pseudodesulfovibrio aespoeensis (strain ATCC 700646 / DSM 10631 / Aspo-2)</name>
    <name type="common">Desulfovibrio aespoeensis</name>
    <dbReference type="NCBI Taxonomy" id="643562"/>
    <lineage>
        <taxon>Bacteria</taxon>
        <taxon>Pseudomonadati</taxon>
        <taxon>Thermodesulfobacteriota</taxon>
        <taxon>Desulfovibrionia</taxon>
        <taxon>Desulfovibrionales</taxon>
        <taxon>Desulfovibrionaceae</taxon>
    </lineage>
</organism>
<feature type="coiled-coil region" evidence="3">
    <location>
        <begin position="246"/>
        <end position="303"/>
    </location>
</feature>
<evidence type="ECO:0000256" key="3">
    <source>
        <dbReference type="SAM" id="Coils"/>
    </source>
</evidence>
<sequence length="673" mass="75028">MSRITVQSLCKSYGGESVFEDVAFEVSPGMRLALTGPNGCGKSTLLKVLAGEIEPDLGQVTVARGARVGYVAQEMAGDILAQHLLPWVLSALPSWNEFWEQWEQAVADGDSQRIERLAHRQAEFEELHGYNPDHKARAILTGLGFAEADLAKALGELSGGWRERAKLARVLLQGADVLLLDEPTNHLDLEAVEWLEDYLLNYRGALAFVVHDRIFLNRVGTHVLFLGAGRPVLRKGSFDDFLLWDEENAEQRRKEAAKLSAKIDNEYKYINKFRVKARKAAQAQSKLKKVGKLEEELSQIKQAQAESHRGRSLNFRLPEPRRGDKVPVAVVDLEFHYDSGRSVWPKLNFQLFRGKKVALVAPNGAGKSTLLKLITGDLTPSGGHVRIGPNTQVGYFSQHQHEILNLDNTVIGEIRRLSDPKLTEEQVMGVLGLFLLGEPFFDRKVKGLSGGEKSRLLLASLFLARANFLILDEPTNHLDIETREGLIRALKDYEGTLLFVAHDRHLLGEVAEEIWALDGNGGVVQYLGGYEGYLAKRKEEMCLADPQACETDAASARTRMSKDEKRRQAEDRNRLYRTLKPLKKDYDKLEADLEKVLDEQASLEAKINDPATYAKPEEALKVNAAYKEATEWAESLMVRMAGIEERMEALAVEAGLDVDAGTDAADDIKVSVR</sequence>
<dbReference type="GO" id="GO:0016887">
    <property type="term" value="F:ATP hydrolysis activity"/>
    <property type="evidence" value="ECO:0007669"/>
    <property type="project" value="InterPro"/>
</dbReference>
<dbReference type="Pfam" id="PF12848">
    <property type="entry name" value="ABC_tran_Xtn"/>
    <property type="match status" value="1"/>
</dbReference>
<dbReference type="HOGENOM" id="CLU_000604_36_0_7"/>
<accession>E6VUT3</accession>
<dbReference type="EMBL" id="CP002431">
    <property type="protein sequence ID" value="ADU62324.1"/>
    <property type="molecule type" value="Genomic_DNA"/>
</dbReference>
<dbReference type="AlphaFoldDB" id="E6VUT3"/>
<evidence type="ECO:0000259" key="4">
    <source>
        <dbReference type="PROSITE" id="PS50893"/>
    </source>
</evidence>
<dbReference type="PROSITE" id="PS00211">
    <property type="entry name" value="ABC_TRANSPORTER_1"/>
    <property type="match status" value="1"/>
</dbReference>
<dbReference type="InterPro" id="IPR003593">
    <property type="entry name" value="AAA+_ATPase"/>
</dbReference>
<dbReference type="Gene3D" id="3.40.50.300">
    <property type="entry name" value="P-loop containing nucleotide triphosphate hydrolases"/>
    <property type="match status" value="2"/>
</dbReference>
<evidence type="ECO:0000256" key="2">
    <source>
        <dbReference type="ARBA" id="ARBA00022840"/>
    </source>
</evidence>
<dbReference type="PANTHER" id="PTHR42855">
    <property type="entry name" value="ABC TRANSPORTER ATP-BINDING SUBUNIT"/>
    <property type="match status" value="1"/>
</dbReference>
<dbReference type="Proteomes" id="UP000002191">
    <property type="component" value="Chromosome"/>
</dbReference>
<dbReference type="KEGG" id="das:Daes_1310"/>
<evidence type="ECO:0000313" key="5">
    <source>
        <dbReference type="EMBL" id="ADU62324.1"/>
    </source>
</evidence>
<dbReference type="InterPro" id="IPR027417">
    <property type="entry name" value="P-loop_NTPase"/>
</dbReference>
<dbReference type="STRING" id="643562.Daes_1310"/>
<dbReference type="OrthoDB" id="9808609at2"/>
<protein>
    <submittedName>
        <fullName evidence="5">ABC transporter related protein</fullName>
    </submittedName>
</protein>
<dbReference type="CDD" id="cd03221">
    <property type="entry name" value="ABCF_EF-3"/>
    <property type="match status" value="2"/>
</dbReference>
<reference evidence="5 6" key="2">
    <citation type="journal article" date="2014" name="Genome Announc.">
        <title>Complete Genome Sequence of the Subsurface, Mesophilic Sulfate-Reducing Bacterium Desulfovibrio aespoeensis Aspo-2.</title>
        <authorList>
            <person name="Pedersen K."/>
            <person name="Bengtsson A."/>
            <person name="Edlund J."/>
            <person name="Rabe L."/>
            <person name="Hazen T."/>
            <person name="Chakraborty R."/>
            <person name="Goodwin L."/>
            <person name="Shapiro N."/>
        </authorList>
    </citation>
    <scope>NUCLEOTIDE SEQUENCE [LARGE SCALE GENOMIC DNA]</scope>
    <source>
        <strain evidence="6">ATCC 700646 / DSM 10631 / Aspo-2</strain>
    </source>
</reference>
<keyword evidence="6" id="KW-1185">Reference proteome</keyword>
<dbReference type="InterPro" id="IPR017871">
    <property type="entry name" value="ABC_transporter-like_CS"/>
</dbReference>
<dbReference type="NCBIfam" id="NF000355">
    <property type="entry name" value="ribo_prot_ABC_F"/>
    <property type="match status" value="1"/>
</dbReference>
<evidence type="ECO:0000256" key="1">
    <source>
        <dbReference type="ARBA" id="ARBA00022741"/>
    </source>
</evidence>
<feature type="coiled-coil region" evidence="3">
    <location>
        <begin position="579"/>
        <end position="606"/>
    </location>
</feature>
<keyword evidence="2" id="KW-0067">ATP-binding</keyword>
<reference evidence="6" key="1">
    <citation type="submission" date="2010-12" db="EMBL/GenBank/DDBJ databases">
        <title>Complete sequence of Desulfovibrio aespoeensis Aspo-2.</title>
        <authorList>
            <consortium name="US DOE Joint Genome Institute"/>
            <person name="Lucas S."/>
            <person name="Copeland A."/>
            <person name="Lapidus A."/>
            <person name="Cheng J.-F."/>
            <person name="Goodwin L."/>
            <person name="Pitluck S."/>
            <person name="Chertkov O."/>
            <person name="Misra M."/>
            <person name="Detter J.C."/>
            <person name="Han C."/>
            <person name="Tapia R."/>
            <person name="Land M."/>
            <person name="Hauser L."/>
            <person name="Kyrpides N."/>
            <person name="Ivanova N."/>
            <person name="Ovchinnikova G."/>
            <person name="Pedersen K."/>
            <person name="Jagevall S."/>
            <person name="Hazen T."/>
            <person name="Woyke T."/>
        </authorList>
    </citation>
    <scope>NUCLEOTIDE SEQUENCE [LARGE SCALE GENOMIC DNA]</scope>
    <source>
        <strain evidence="6">ATCC 700646 / DSM 10631 / Aspo-2</strain>
    </source>
</reference>
<feature type="domain" description="ABC transporter" evidence="4">
    <location>
        <begin position="328"/>
        <end position="546"/>
    </location>
</feature>
<dbReference type="InterPro" id="IPR051309">
    <property type="entry name" value="ABCF_ATPase"/>
</dbReference>
<evidence type="ECO:0000313" key="6">
    <source>
        <dbReference type="Proteomes" id="UP000002191"/>
    </source>
</evidence>
<dbReference type="RefSeq" id="WP_013514255.1">
    <property type="nucleotide sequence ID" value="NC_014844.1"/>
</dbReference>
<name>E6VUT3_PSEA9</name>
<dbReference type="FunFam" id="3.40.50.300:FF:000011">
    <property type="entry name" value="Putative ABC transporter ATP-binding component"/>
    <property type="match status" value="1"/>
</dbReference>
<dbReference type="Pfam" id="PF00005">
    <property type="entry name" value="ABC_tran"/>
    <property type="match status" value="2"/>
</dbReference>
<dbReference type="GO" id="GO:0005524">
    <property type="term" value="F:ATP binding"/>
    <property type="evidence" value="ECO:0007669"/>
    <property type="project" value="UniProtKB-KW"/>
</dbReference>
<keyword evidence="3" id="KW-0175">Coiled coil</keyword>
<dbReference type="InterPro" id="IPR032781">
    <property type="entry name" value="ABC_tran_Xtn"/>
</dbReference>
<dbReference type="PROSITE" id="PS50893">
    <property type="entry name" value="ABC_TRANSPORTER_2"/>
    <property type="match status" value="2"/>
</dbReference>
<proteinExistence type="predicted"/>